<dbReference type="PROSITE" id="PS00455">
    <property type="entry name" value="AMP_BINDING"/>
    <property type="match status" value="1"/>
</dbReference>
<dbReference type="PANTHER" id="PTHR43272:SF33">
    <property type="entry name" value="AMP-BINDING DOMAIN-CONTAINING PROTEIN-RELATED"/>
    <property type="match status" value="1"/>
</dbReference>
<dbReference type="EMBL" id="LK052887">
    <property type="protein sequence ID" value="CDR38802.1"/>
    <property type="molecule type" value="Genomic_DNA"/>
</dbReference>
<dbReference type="InterPro" id="IPR042099">
    <property type="entry name" value="ANL_N_sf"/>
</dbReference>
<evidence type="ECO:0000256" key="1">
    <source>
        <dbReference type="ARBA" id="ARBA00022741"/>
    </source>
</evidence>
<dbReference type="Gene3D" id="3.40.50.12780">
    <property type="entry name" value="N-terminal domain of ligase-like"/>
    <property type="match status" value="1"/>
</dbReference>
<reference evidence="4" key="1">
    <citation type="journal article" date="2014" name="Genome Announc.">
        <title>Genome sequence of the yeast Cyberlindnera fabianii (Hansenula fabianii).</title>
        <authorList>
            <person name="Freel K.C."/>
            <person name="Sarilar V."/>
            <person name="Neuveglise C."/>
            <person name="Devillers H."/>
            <person name="Friedrich A."/>
            <person name="Schacherer J."/>
        </authorList>
    </citation>
    <scope>NUCLEOTIDE SEQUENCE</scope>
    <source>
        <strain evidence="4">YJS4271</strain>
    </source>
</reference>
<dbReference type="InterPro" id="IPR000873">
    <property type="entry name" value="AMP-dep_synth/lig_dom"/>
</dbReference>
<dbReference type="PhylomeDB" id="A0A061AML5"/>
<dbReference type="OrthoDB" id="1700726at2759"/>
<dbReference type="GO" id="GO:0005783">
    <property type="term" value="C:endoplasmic reticulum"/>
    <property type="evidence" value="ECO:0007669"/>
    <property type="project" value="TreeGrafter"/>
</dbReference>
<dbReference type="InterPro" id="IPR020845">
    <property type="entry name" value="AMP-binding_CS"/>
</dbReference>
<dbReference type="AlphaFoldDB" id="A0A061AML5"/>
<sequence length="693" mass="78021">MTHLPIKNYESITSLSDAAENLPYPFEETDHSVALPGTETAEYSPVFRNGLLKGGELAGYIHDNYKTFYHLFEASRELHKNKNSIGYRKFDTKTNGFENKYTWESYEQLAHKRDQAGAGFLYLVEKYAPKADPKNFVLTMFSANKPEWIIADLACHAYSVPNTPLYDTLGQQSTEYILKLTESPLIFLSKNKINAVFDVHSEFLKVMVSIEDIDEVEDAVLIKEANSKGIHLIDFKKLLEIGTANPREHIVPTPDTLYTITFTSGTTGTPKGVELRHSHISAAATFLFTHVTFPNNPVSLVFLPLAHVYERFKIVYELSKGGAIGFPHDPENPRSFMDDIKILKPTHMSSVPRLYNRIESGLKDKIKSTPGLKGHLLRFAVNYKLTHSDDSWLLKILQPLVLDKIKTVIGFDNLDFLISGGSPLAADSIEYLRKVLNCGFYQGYGSSETFGGIAITTKYAKDATRTGAIGVTNEFKLRNLPDMDYTYQLNRSGELLLRGPQIFSTYYKNPEATAAAVDKDGWFSTGDIAQIDEGGRIAIVDRVKNFFKLSQGEYIAAEKIENAYMANNPFISQIFAYGNSFEAYLVAIVGIEEPVLLKLTKESKEYGTKISTHEQLLMHLNDPDYRKFVLGHLNKNIAHCGLLGFEKIKNVYLAVEPFKIDDETITPTLKLKRPNAQKLFQKEIDAMYKEGPI</sequence>
<organism evidence="4">
    <name type="scientific">Cyberlindnera fabianii</name>
    <name type="common">Yeast</name>
    <name type="synonym">Hansenula fabianii</name>
    <dbReference type="NCBI Taxonomy" id="36022"/>
    <lineage>
        <taxon>Eukaryota</taxon>
        <taxon>Fungi</taxon>
        <taxon>Dikarya</taxon>
        <taxon>Ascomycota</taxon>
        <taxon>Saccharomycotina</taxon>
        <taxon>Saccharomycetes</taxon>
        <taxon>Phaffomycetales</taxon>
        <taxon>Phaffomycetaceae</taxon>
        <taxon>Cyberlindnera</taxon>
    </lineage>
</organism>
<accession>A0A061AML5</accession>
<protein>
    <submittedName>
        <fullName evidence="4">CYFA0S02e05996g1_1</fullName>
    </submittedName>
</protein>
<dbReference type="GO" id="GO:0005524">
    <property type="term" value="F:ATP binding"/>
    <property type="evidence" value="ECO:0007669"/>
    <property type="project" value="UniProtKB-KW"/>
</dbReference>
<evidence type="ECO:0000259" key="3">
    <source>
        <dbReference type="Pfam" id="PF00501"/>
    </source>
</evidence>
<feature type="domain" description="AMP-dependent synthetase/ligase" evidence="3">
    <location>
        <begin position="99"/>
        <end position="507"/>
    </location>
</feature>
<dbReference type="VEuPathDB" id="FungiDB:BON22_0078"/>
<keyword evidence="2" id="KW-0067">ATP-binding</keyword>
<keyword evidence="1" id="KW-0547">Nucleotide-binding</keyword>
<evidence type="ECO:0000313" key="4">
    <source>
        <dbReference type="EMBL" id="CDR38802.1"/>
    </source>
</evidence>
<dbReference type="GO" id="GO:0004467">
    <property type="term" value="F:long-chain fatty acid-CoA ligase activity"/>
    <property type="evidence" value="ECO:0007669"/>
    <property type="project" value="TreeGrafter"/>
</dbReference>
<dbReference type="SUPFAM" id="SSF56801">
    <property type="entry name" value="Acetyl-CoA synthetase-like"/>
    <property type="match status" value="1"/>
</dbReference>
<evidence type="ECO:0000256" key="2">
    <source>
        <dbReference type="ARBA" id="ARBA00022840"/>
    </source>
</evidence>
<gene>
    <name evidence="4" type="ORF">CYFA0S_02e05996g</name>
</gene>
<name>A0A061AML5_CYBFA</name>
<dbReference type="GO" id="GO:0016020">
    <property type="term" value="C:membrane"/>
    <property type="evidence" value="ECO:0007669"/>
    <property type="project" value="TreeGrafter"/>
</dbReference>
<dbReference type="PANTHER" id="PTHR43272">
    <property type="entry name" value="LONG-CHAIN-FATTY-ACID--COA LIGASE"/>
    <property type="match status" value="1"/>
</dbReference>
<proteinExistence type="predicted"/>
<dbReference type="Pfam" id="PF00501">
    <property type="entry name" value="AMP-binding"/>
    <property type="match status" value="1"/>
</dbReference>